<dbReference type="InterPro" id="IPR029030">
    <property type="entry name" value="Caspase-like_dom_sf"/>
</dbReference>
<evidence type="ECO:0000313" key="4">
    <source>
        <dbReference type="Proteomes" id="UP001144205"/>
    </source>
</evidence>
<dbReference type="InterPro" id="IPR002477">
    <property type="entry name" value="Peptidoglycan-bd-like"/>
</dbReference>
<dbReference type="Pfam" id="PF01471">
    <property type="entry name" value="PG_binding_1"/>
    <property type="match status" value="2"/>
</dbReference>
<dbReference type="SUPFAM" id="SSF52129">
    <property type="entry name" value="Caspase-like"/>
    <property type="match status" value="1"/>
</dbReference>
<evidence type="ECO:0000313" key="3">
    <source>
        <dbReference type="EMBL" id="GKY86803.1"/>
    </source>
</evidence>
<dbReference type="SUPFAM" id="SSF47090">
    <property type="entry name" value="PGBD-like"/>
    <property type="match status" value="2"/>
</dbReference>
<dbReference type="Gene3D" id="1.10.101.10">
    <property type="entry name" value="PGBD-like superfamily/PGBD"/>
    <property type="match status" value="2"/>
</dbReference>
<feature type="domain" description="Peptidoglycan binding-like" evidence="2">
    <location>
        <begin position="282"/>
        <end position="337"/>
    </location>
</feature>
<proteinExistence type="predicted"/>
<evidence type="ECO:0000256" key="1">
    <source>
        <dbReference type="SAM" id="SignalP"/>
    </source>
</evidence>
<protein>
    <submittedName>
        <fullName evidence="3">Peptidoglycan-binding protein</fullName>
    </submittedName>
</protein>
<keyword evidence="4" id="KW-1185">Reference proteome</keyword>
<feature type="signal peptide" evidence="1">
    <location>
        <begin position="1"/>
        <end position="22"/>
    </location>
</feature>
<dbReference type="InterPro" id="IPR036365">
    <property type="entry name" value="PGBD-like_sf"/>
</dbReference>
<dbReference type="InterPro" id="IPR036366">
    <property type="entry name" value="PGBDSf"/>
</dbReference>
<keyword evidence="1" id="KW-0732">Signal</keyword>
<gene>
    <name evidence="3" type="primary">lytE3</name>
    <name evidence="3" type="ORF">STA1M1_06720</name>
</gene>
<dbReference type="EMBL" id="BROH01000001">
    <property type="protein sequence ID" value="GKY86803.1"/>
    <property type="molecule type" value="Genomic_DNA"/>
</dbReference>
<name>A0ABQ5LPX7_9RHOB</name>
<evidence type="ECO:0000259" key="2">
    <source>
        <dbReference type="Pfam" id="PF01471"/>
    </source>
</evidence>
<dbReference type="RefSeq" id="WP_281840758.1">
    <property type="nucleotide sequence ID" value="NZ_BROH01000001.1"/>
</dbReference>
<reference evidence="3" key="1">
    <citation type="journal article" date="2023" name="Int. J. Syst. Evol. Microbiol.">
        <title>Sinisalibacter aestuarii sp. nov., isolated from estuarine sediment of the Arakawa River.</title>
        <authorList>
            <person name="Arafat S.T."/>
            <person name="Hirano S."/>
            <person name="Sato A."/>
            <person name="Takeuchi K."/>
            <person name="Yasuda T."/>
            <person name="Terahara T."/>
            <person name="Hamada M."/>
            <person name="Kobayashi T."/>
        </authorList>
    </citation>
    <scope>NUCLEOTIDE SEQUENCE</scope>
    <source>
        <strain evidence="3">B-399</strain>
    </source>
</reference>
<dbReference type="Gene3D" id="3.40.50.1460">
    <property type="match status" value="1"/>
</dbReference>
<accession>A0ABQ5LPX7</accession>
<comment type="caution">
    <text evidence="3">The sequence shown here is derived from an EMBL/GenBank/DDBJ whole genome shotgun (WGS) entry which is preliminary data.</text>
</comment>
<feature type="domain" description="Peptidoglycan binding-like" evidence="2">
    <location>
        <begin position="478"/>
        <end position="528"/>
    </location>
</feature>
<feature type="chain" id="PRO_5047208755" evidence="1">
    <location>
        <begin position="23"/>
        <end position="532"/>
    </location>
</feature>
<sequence>MKHTTGAVLLGALALAPIPALADDVALIVAGSDYRYLPDLDGAAEAATLAEALEAEGFAIVSALDRDAAGAAEALERFRAEAQEAERVFVFVTGHILSTTRESWFLTRYAEDPTDFTIGTGAVPLGPVLDIAAAHPGRAVVMLSPAGEEDPGGPGLLPELVLEAPEGVALFEGPAADLVSTATGTLLVPGRVLRALPDSIAATGDLPDTIPFTPLPSAPGVDREAAFWDVVKTMGTAEAFQTYLDTYPNGRFAALARAAIGALRDDASTRAEDGEAALALSREQRRDIQRDLSLLGYDPRGIDGIFGPGSRAAITAWQTASGYPATGYITADQRRVLADRAAVRAAELEREAAARKAEEERQDTAYWRETGRGGDEAGLRAYLARYPDGLFSDVAETRLAEIEEARRAAAAEEERAYWDQVRREDNAAAYRRYLDRYPRGAFSEEARARLDALTAEAGNAAAKAEEERVAGNGVTRLLVENRLKAAGYDPGPTDGTFNKKTRRAIRQFQRAAGIEVSGYVTQATMVRLLAVR</sequence>
<organism evidence="3 4">
    <name type="scientific">Sinisalibacter aestuarii</name>
    <dbReference type="NCBI Taxonomy" id="2949426"/>
    <lineage>
        <taxon>Bacteria</taxon>
        <taxon>Pseudomonadati</taxon>
        <taxon>Pseudomonadota</taxon>
        <taxon>Alphaproteobacteria</taxon>
        <taxon>Rhodobacterales</taxon>
        <taxon>Roseobacteraceae</taxon>
        <taxon>Sinisalibacter</taxon>
    </lineage>
</organism>
<dbReference type="Proteomes" id="UP001144205">
    <property type="component" value="Unassembled WGS sequence"/>
</dbReference>